<dbReference type="EMBL" id="AORC01000009">
    <property type="protein sequence ID" value="EYT49519.1"/>
    <property type="molecule type" value="Genomic_DNA"/>
</dbReference>
<dbReference type="HOGENOM" id="CLU_2841187_0_0_11"/>
<organism evidence="1 2">
    <name type="scientific">Brachybacterium muris UCD-AY4</name>
    <dbReference type="NCBI Taxonomy" id="1249481"/>
    <lineage>
        <taxon>Bacteria</taxon>
        <taxon>Bacillati</taxon>
        <taxon>Actinomycetota</taxon>
        <taxon>Actinomycetes</taxon>
        <taxon>Micrococcales</taxon>
        <taxon>Dermabacteraceae</taxon>
        <taxon>Brachybacterium</taxon>
    </lineage>
</organism>
<accession>A0A022L1A3</accession>
<evidence type="ECO:0000313" key="1">
    <source>
        <dbReference type="EMBL" id="EYT49519.1"/>
    </source>
</evidence>
<dbReference type="STRING" id="1249481.D641_0107565"/>
<reference evidence="1 2" key="1">
    <citation type="journal article" date="2013" name="Genome Announc.">
        <title>Draft genome sequence of an Actinobacterium, Brachybacterium muris strain UCD-AY4.</title>
        <authorList>
            <person name="Lo J.R."/>
            <person name="Lang J.M."/>
            <person name="Darling A.E."/>
            <person name="Eisen J.A."/>
            <person name="Coil D.A."/>
        </authorList>
    </citation>
    <scope>NUCLEOTIDE SEQUENCE [LARGE SCALE GENOMIC DNA]</scope>
    <source>
        <strain evidence="1 2">UCD-AY4</strain>
    </source>
</reference>
<keyword evidence="2" id="KW-1185">Reference proteome</keyword>
<name>A0A022L1A3_9MICO</name>
<comment type="caution">
    <text evidence="1">The sequence shown here is derived from an EMBL/GenBank/DDBJ whole genome shotgun (WGS) entry which is preliminary data.</text>
</comment>
<evidence type="ECO:0000313" key="2">
    <source>
        <dbReference type="Proteomes" id="UP000019754"/>
    </source>
</evidence>
<protein>
    <submittedName>
        <fullName evidence="1">Uncharacterized protein</fullName>
    </submittedName>
</protein>
<dbReference type="AlphaFoldDB" id="A0A022L1A3"/>
<sequence>MHTEAAVLARGLLRAAGGFEDRLPELFSGEDAITAVRPMLYPASCRPQAWAAASAVPVAQALGGL</sequence>
<gene>
    <name evidence="1" type="ORF">D641_0107565</name>
</gene>
<dbReference type="RefSeq" id="WP_017823046.1">
    <property type="nucleotide sequence ID" value="NZ_AORC01000009.1"/>
</dbReference>
<dbReference type="Proteomes" id="UP000019754">
    <property type="component" value="Unassembled WGS sequence"/>
</dbReference>
<proteinExistence type="predicted"/>